<dbReference type="Proteomes" id="UP001236369">
    <property type="component" value="Unassembled WGS sequence"/>
</dbReference>
<accession>A0ABU0HKX0</accession>
<dbReference type="EMBL" id="JAUSVV010000003">
    <property type="protein sequence ID" value="MDQ0442345.1"/>
    <property type="molecule type" value="Genomic_DNA"/>
</dbReference>
<dbReference type="CDD" id="cd05379">
    <property type="entry name" value="CAP_bacterial"/>
    <property type="match status" value="1"/>
</dbReference>
<dbReference type="SUPFAM" id="SSF55797">
    <property type="entry name" value="PR-1-like"/>
    <property type="match status" value="1"/>
</dbReference>
<dbReference type="InterPro" id="IPR014044">
    <property type="entry name" value="CAP_dom"/>
</dbReference>
<proteinExistence type="predicted"/>
<dbReference type="Pfam" id="PF00188">
    <property type="entry name" value="CAP"/>
    <property type="match status" value="1"/>
</dbReference>
<keyword evidence="3" id="KW-1185">Reference proteome</keyword>
<sequence length="175" mass="18218">MQSGQGDVRRQRQVGLGLVAALAGTALLGGCSTDTPTTGAIPALYLPLASNTAQIDVEAARDMISAYRKNNGAAPLTVDPELQKLAETEAAAMAAADRPSKAQTVKAAVTRLGYADVNANLSAGYHTLAEAFSGWRESPPHNATMLDPKAARMGIATAYAPGSKYKVYWALLTAK</sequence>
<dbReference type="Gene3D" id="3.40.33.10">
    <property type="entry name" value="CAP"/>
    <property type="match status" value="1"/>
</dbReference>
<dbReference type="RefSeq" id="WP_238248098.1">
    <property type="nucleotide sequence ID" value="NZ_BPQX01000015.1"/>
</dbReference>
<comment type="caution">
    <text evidence="2">The sequence shown here is derived from an EMBL/GenBank/DDBJ whole genome shotgun (WGS) entry which is preliminary data.</text>
</comment>
<gene>
    <name evidence="2" type="ORF">QO016_001839</name>
</gene>
<evidence type="ECO:0000259" key="1">
    <source>
        <dbReference type="Pfam" id="PF00188"/>
    </source>
</evidence>
<name>A0ABU0HKX0_9HYPH</name>
<evidence type="ECO:0000313" key="3">
    <source>
        <dbReference type="Proteomes" id="UP001236369"/>
    </source>
</evidence>
<dbReference type="PANTHER" id="PTHR31157">
    <property type="entry name" value="SCP DOMAIN-CONTAINING PROTEIN"/>
    <property type="match status" value="1"/>
</dbReference>
<dbReference type="PANTHER" id="PTHR31157:SF1">
    <property type="entry name" value="SCP DOMAIN-CONTAINING PROTEIN"/>
    <property type="match status" value="1"/>
</dbReference>
<feature type="domain" description="SCP" evidence="1">
    <location>
        <begin position="62"/>
        <end position="169"/>
    </location>
</feature>
<reference evidence="2 3" key="1">
    <citation type="submission" date="2023-07" db="EMBL/GenBank/DDBJ databases">
        <title>Genomic Encyclopedia of Type Strains, Phase IV (KMG-IV): sequencing the most valuable type-strain genomes for metagenomic binning, comparative biology and taxonomic classification.</title>
        <authorList>
            <person name="Goeker M."/>
        </authorList>
    </citation>
    <scope>NUCLEOTIDE SEQUENCE [LARGE SCALE GENOMIC DNA]</scope>
    <source>
        <strain evidence="2 3">DSM 19562</strain>
    </source>
</reference>
<dbReference type="InterPro" id="IPR035940">
    <property type="entry name" value="CAP_sf"/>
</dbReference>
<organism evidence="2 3">
    <name type="scientific">Methylobacterium persicinum</name>
    <dbReference type="NCBI Taxonomy" id="374426"/>
    <lineage>
        <taxon>Bacteria</taxon>
        <taxon>Pseudomonadati</taxon>
        <taxon>Pseudomonadota</taxon>
        <taxon>Alphaproteobacteria</taxon>
        <taxon>Hyphomicrobiales</taxon>
        <taxon>Methylobacteriaceae</taxon>
        <taxon>Methylobacterium</taxon>
    </lineage>
</organism>
<evidence type="ECO:0000313" key="2">
    <source>
        <dbReference type="EMBL" id="MDQ0442345.1"/>
    </source>
</evidence>
<protein>
    <submittedName>
        <fullName evidence="2">Uncharacterized protein YkwD</fullName>
    </submittedName>
</protein>